<dbReference type="SUPFAM" id="SSF56300">
    <property type="entry name" value="Metallo-dependent phosphatases"/>
    <property type="match status" value="1"/>
</dbReference>
<dbReference type="InterPro" id="IPR029052">
    <property type="entry name" value="Metallo-depent_PP-like"/>
</dbReference>
<dbReference type="PANTHER" id="PTHR42850:SF4">
    <property type="entry name" value="ZINC-DEPENDENT ENDOPOLYPHOSPHATASE"/>
    <property type="match status" value="1"/>
</dbReference>
<evidence type="ECO:0000259" key="1">
    <source>
        <dbReference type="Pfam" id="PF00149"/>
    </source>
</evidence>
<dbReference type="Gene3D" id="3.60.21.10">
    <property type="match status" value="1"/>
</dbReference>
<keyword evidence="3" id="KW-1185">Reference proteome</keyword>
<dbReference type="GO" id="GO:0005737">
    <property type="term" value="C:cytoplasm"/>
    <property type="evidence" value="ECO:0007669"/>
    <property type="project" value="TreeGrafter"/>
</dbReference>
<dbReference type="RefSeq" id="WP_052500889.1">
    <property type="nucleotide sequence ID" value="NZ_FZPF01000009.1"/>
</dbReference>
<reference evidence="2 3" key="1">
    <citation type="submission" date="2015-02" db="EMBL/GenBank/DDBJ databases">
        <title>Genome Sequence of Jannaschia aquimarina DSM28248, a member of the Roseobacter clade.</title>
        <authorList>
            <person name="Voget S."/>
            <person name="Daniel R."/>
        </authorList>
    </citation>
    <scope>NUCLEOTIDE SEQUENCE [LARGE SCALE GENOMIC DNA]</scope>
    <source>
        <strain evidence="2 3">GSW-M26</strain>
    </source>
</reference>
<evidence type="ECO:0000313" key="2">
    <source>
        <dbReference type="EMBL" id="KIT16310.1"/>
    </source>
</evidence>
<accession>A0A0D1EKR4</accession>
<dbReference type="InterPro" id="IPR004843">
    <property type="entry name" value="Calcineurin-like_PHP"/>
</dbReference>
<organism evidence="2 3">
    <name type="scientific">Jannaschia aquimarina</name>
    <dbReference type="NCBI Taxonomy" id="935700"/>
    <lineage>
        <taxon>Bacteria</taxon>
        <taxon>Pseudomonadati</taxon>
        <taxon>Pseudomonadota</taxon>
        <taxon>Alphaproteobacteria</taxon>
        <taxon>Rhodobacterales</taxon>
        <taxon>Roseobacteraceae</taxon>
        <taxon>Jannaschia</taxon>
    </lineage>
</organism>
<name>A0A0D1EKR4_9RHOB</name>
<dbReference type="Pfam" id="PF00149">
    <property type="entry name" value="Metallophos"/>
    <property type="match status" value="1"/>
</dbReference>
<dbReference type="STRING" id="935700.jaqu_19060"/>
<dbReference type="GO" id="GO:0008803">
    <property type="term" value="F:bis(5'-nucleosyl)-tetraphosphatase (symmetrical) activity"/>
    <property type="evidence" value="ECO:0007669"/>
    <property type="project" value="TreeGrafter"/>
</dbReference>
<proteinExistence type="predicted"/>
<evidence type="ECO:0000313" key="3">
    <source>
        <dbReference type="Proteomes" id="UP000032232"/>
    </source>
</evidence>
<gene>
    <name evidence="2" type="primary">pphB</name>
    <name evidence="2" type="ORF">jaqu_19060</name>
</gene>
<dbReference type="PANTHER" id="PTHR42850">
    <property type="entry name" value="METALLOPHOSPHOESTERASE"/>
    <property type="match status" value="1"/>
</dbReference>
<dbReference type="Proteomes" id="UP000032232">
    <property type="component" value="Unassembled WGS sequence"/>
</dbReference>
<dbReference type="EMBL" id="JYFE01000036">
    <property type="protein sequence ID" value="KIT16310.1"/>
    <property type="molecule type" value="Genomic_DNA"/>
</dbReference>
<keyword evidence="2" id="KW-0378">Hydrolase</keyword>
<dbReference type="GO" id="GO:0110154">
    <property type="term" value="P:RNA decapping"/>
    <property type="evidence" value="ECO:0007669"/>
    <property type="project" value="TreeGrafter"/>
</dbReference>
<dbReference type="GO" id="GO:0004722">
    <property type="term" value="F:protein serine/threonine phosphatase activity"/>
    <property type="evidence" value="ECO:0007669"/>
    <property type="project" value="UniProtKB-EC"/>
</dbReference>
<dbReference type="InterPro" id="IPR050126">
    <property type="entry name" value="Ap4A_hydrolase"/>
</dbReference>
<dbReference type="AlphaFoldDB" id="A0A0D1EKR4"/>
<sequence>MRPVWVVGDVHGRLDLLEKALLGIEADLSAGSRSGDKGALVLLGDYVDRGGDSRGVLNLVRRLGRRYPHLDVVALMGNHERMLLDFIRVPEGDARRWLRHGGIRTLLSYGIVPVRADDSSDDLRRAARSLRKALSPDTVTWLEGLPTYWSSGNLVCVHAALDPALPMERQRPEAMLWGHPRFLAEPRQDDLWVAHGHTTVDEPVVEDRRIAVDTGAYETGRLTSAAISVDGDVRFMTVEL</sequence>
<comment type="caution">
    <text evidence="2">The sequence shown here is derived from an EMBL/GenBank/DDBJ whole genome shotgun (WGS) entry which is preliminary data.</text>
</comment>
<feature type="domain" description="Calcineurin-like phosphoesterase" evidence="1">
    <location>
        <begin position="3"/>
        <end position="201"/>
    </location>
</feature>
<dbReference type="EC" id="3.1.3.16" evidence="2"/>
<protein>
    <submittedName>
        <fullName evidence="2">PphB protein</fullName>
        <ecNumber evidence="2">3.1.3.16</ecNumber>
    </submittedName>
</protein>
<dbReference type="PATRIC" id="fig|935700.4.peg.1973"/>